<keyword evidence="2 7" id="KW-0699">rRNA-binding</keyword>
<dbReference type="AlphaFoldDB" id="A0A419DAB0"/>
<keyword evidence="4 7" id="KW-0689">Ribosomal protein</keyword>
<evidence type="ECO:0000256" key="9">
    <source>
        <dbReference type="RuleBase" id="RU004006"/>
    </source>
</evidence>
<dbReference type="GO" id="GO:0003735">
    <property type="term" value="F:structural constituent of ribosome"/>
    <property type="evidence" value="ECO:0007669"/>
    <property type="project" value="InterPro"/>
</dbReference>
<reference evidence="12 13" key="1">
    <citation type="journal article" date="2017" name="ISME J.">
        <title>Energy and carbon metabolisms in a deep terrestrial subsurface fluid microbial community.</title>
        <authorList>
            <person name="Momper L."/>
            <person name="Jungbluth S.P."/>
            <person name="Lee M.D."/>
            <person name="Amend J.P."/>
        </authorList>
    </citation>
    <scope>NUCLEOTIDE SEQUENCE [LARGE SCALE GENOMIC DNA]</scope>
    <source>
        <strain evidence="12">SURF_29</strain>
    </source>
</reference>
<evidence type="ECO:0000313" key="13">
    <source>
        <dbReference type="Proteomes" id="UP000285655"/>
    </source>
</evidence>
<gene>
    <name evidence="7" type="primary">rplV</name>
    <name evidence="12" type="ORF">C4544_06800</name>
</gene>
<dbReference type="PANTHER" id="PTHR13501:SF8">
    <property type="entry name" value="LARGE RIBOSOMAL SUBUNIT PROTEIN UL22M"/>
    <property type="match status" value="1"/>
</dbReference>
<evidence type="ECO:0000256" key="7">
    <source>
        <dbReference type="HAMAP-Rule" id="MF_01331"/>
    </source>
</evidence>
<evidence type="ECO:0000256" key="11">
    <source>
        <dbReference type="SAM" id="MobiDB-lite"/>
    </source>
</evidence>
<comment type="caution">
    <text evidence="12">The sequence shown here is derived from an EMBL/GenBank/DDBJ whole genome shotgun (WGS) entry which is preliminary data.</text>
</comment>
<proteinExistence type="inferred from homology"/>
<feature type="region of interest" description="Disordered" evidence="11">
    <location>
        <begin position="110"/>
        <end position="143"/>
    </location>
</feature>
<dbReference type="InterPro" id="IPR001063">
    <property type="entry name" value="Ribosomal_uL22"/>
</dbReference>
<dbReference type="GO" id="GO:0019843">
    <property type="term" value="F:rRNA binding"/>
    <property type="evidence" value="ECO:0007669"/>
    <property type="project" value="UniProtKB-UniRule"/>
</dbReference>
<dbReference type="GO" id="GO:0006412">
    <property type="term" value="P:translation"/>
    <property type="evidence" value="ECO:0007669"/>
    <property type="project" value="UniProtKB-UniRule"/>
</dbReference>
<comment type="function">
    <text evidence="7">The globular domain of the protein is located near the polypeptide exit tunnel on the outside of the subunit, while an extended beta-hairpin is found that lines the wall of the exit tunnel in the center of the 70S ribosome.</text>
</comment>
<dbReference type="InterPro" id="IPR047867">
    <property type="entry name" value="Ribosomal_uL22_bac/org-type"/>
</dbReference>
<dbReference type="CDD" id="cd00336">
    <property type="entry name" value="Ribosomal_L22"/>
    <property type="match status" value="1"/>
</dbReference>
<comment type="similarity">
    <text evidence="1 7 8">Belongs to the universal ribosomal protein uL22 family.</text>
</comment>
<evidence type="ECO:0000256" key="2">
    <source>
        <dbReference type="ARBA" id="ARBA00022730"/>
    </source>
</evidence>
<dbReference type="HAMAP" id="MF_01331_B">
    <property type="entry name" value="Ribosomal_uL22_B"/>
    <property type="match status" value="1"/>
</dbReference>
<dbReference type="SUPFAM" id="SSF54843">
    <property type="entry name" value="Ribosomal protein L22"/>
    <property type="match status" value="1"/>
</dbReference>
<dbReference type="InterPro" id="IPR005727">
    <property type="entry name" value="Ribosomal_uL22_bac/chlpt-type"/>
</dbReference>
<protein>
    <recommendedName>
        <fullName evidence="6 7">Large ribosomal subunit protein uL22</fullName>
    </recommendedName>
</protein>
<accession>A0A419DAB0</accession>
<evidence type="ECO:0000256" key="4">
    <source>
        <dbReference type="ARBA" id="ARBA00022980"/>
    </source>
</evidence>
<sequence length="143" mass="16089">MKTKAVSKYNRISARKARVVADMVRGEKATNAFHVLKFTPKKAARLIEKTLKSAVANAENNFGADKKDLVISEIMIDEGPTLKRYRPRSRGMASSIMKRTSHVTIVVEGQERENKKKNTETKLKTNGKVKTEVKEKKELKDGS</sequence>
<dbReference type="PANTHER" id="PTHR13501">
    <property type="entry name" value="CHLOROPLAST 50S RIBOSOMAL PROTEIN L22-RELATED"/>
    <property type="match status" value="1"/>
</dbReference>
<comment type="function">
    <text evidence="7 10">This protein binds specifically to 23S rRNA; its binding is stimulated by other ribosomal proteins, e.g., L4, L17, and L20. It is important during the early stages of 50S assembly. It makes multiple contacts with different domains of the 23S rRNA in the assembled 50S subunit and ribosome.</text>
</comment>
<comment type="subunit">
    <text evidence="7 9">Part of the 50S ribosomal subunit.</text>
</comment>
<dbReference type="NCBIfam" id="TIGR01044">
    <property type="entry name" value="rplV_bact"/>
    <property type="match status" value="1"/>
</dbReference>
<keyword evidence="3 7" id="KW-0694">RNA-binding</keyword>
<keyword evidence="5 7" id="KW-0687">Ribonucleoprotein</keyword>
<dbReference type="EMBL" id="QZJW01000055">
    <property type="protein sequence ID" value="RJO60045.1"/>
    <property type="molecule type" value="Genomic_DNA"/>
</dbReference>
<evidence type="ECO:0000256" key="3">
    <source>
        <dbReference type="ARBA" id="ARBA00022884"/>
    </source>
</evidence>
<dbReference type="GO" id="GO:0022625">
    <property type="term" value="C:cytosolic large ribosomal subunit"/>
    <property type="evidence" value="ECO:0007669"/>
    <property type="project" value="TreeGrafter"/>
</dbReference>
<evidence type="ECO:0000256" key="10">
    <source>
        <dbReference type="RuleBase" id="RU004008"/>
    </source>
</evidence>
<evidence type="ECO:0000256" key="8">
    <source>
        <dbReference type="RuleBase" id="RU004005"/>
    </source>
</evidence>
<dbReference type="Gene3D" id="3.90.470.10">
    <property type="entry name" value="Ribosomal protein L22/L17"/>
    <property type="match status" value="1"/>
</dbReference>
<dbReference type="Proteomes" id="UP000285655">
    <property type="component" value="Unassembled WGS sequence"/>
</dbReference>
<evidence type="ECO:0000256" key="1">
    <source>
        <dbReference type="ARBA" id="ARBA00009451"/>
    </source>
</evidence>
<evidence type="ECO:0000256" key="5">
    <source>
        <dbReference type="ARBA" id="ARBA00023274"/>
    </source>
</evidence>
<dbReference type="InterPro" id="IPR036394">
    <property type="entry name" value="Ribosomal_uL22_sf"/>
</dbReference>
<organism evidence="12 13">
    <name type="scientific">candidate division WS5 bacterium</name>
    <dbReference type="NCBI Taxonomy" id="2093353"/>
    <lineage>
        <taxon>Bacteria</taxon>
        <taxon>candidate division WS5</taxon>
    </lineage>
</organism>
<evidence type="ECO:0000313" key="12">
    <source>
        <dbReference type="EMBL" id="RJO60045.1"/>
    </source>
</evidence>
<name>A0A419DAB0_9BACT</name>
<dbReference type="Pfam" id="PF00237">
    <property type="entry name" value="Ribosomal_L22"/>
    <property type="match status" value="1"/>
</dbReference>
<evidence type="ECO:0000256" key="6">
    <source>
        <dbReference type="ARBA" id="ARBA00035207"/>
    </source>
</evidence>